<feature type="transmembrane region" description="Helical" evidence="6">
    <location>
        <begin position="218"/>
        <end position="241"/>
    </location>
</feature>
<organism evidence="7 8">
    <name type="scientific">Rotaria magnacalcarata</name>
    <dbReference type="NCBI Taxonomy" id="392030"/>
    <lineage>
        <taxon>Eukaryota</taxon>
        <taxon>Metazoa</taxon>
        <taxon>Spiralia</taxon>
        <taxon>Gnathifera</taxon>
        <taxon>Rotifera</taxon>
        <taxon>Eurotatoria</taxon>
        <taxon>Bdelloidea</taxon>
        <taxon>Philodinida</taxon>
        <taxon>Philodinidae</taxon>
        <taxon>Rotaria</taxon>
    </lineage>
</organism>
<feature type="non-terminal residue" evidence="7">
    <location>
        <position position="1"/>
    </location>
</feature>
<feature type="transmembrane region" description="Helical" evidence="6">
    <location>
        <begin position="191"/>
        <end position="212"/>
    </location>
</feature>
<dbReference type="PANTHER" id="PTHR15876:SF8">
    <property type="entry name" value="TRANSMEMBRANE PROTEIN ADIPOCYTE-ASSOCIATED 1"/>
    <property type="match status" value="1"/>
</dbReference>
<evidence type="ECO:0000313" key="8">
    <source>
        <dbReference type="Proteomes" id="UP000663866"/>
    </source>
</evidence>
<dbReference type="GO" id="GO:0005886">
    <property type="term" value="C:plasma membrane"/>
    <property type="evidence" value="ECO:0007669"/>
    <property type="project" value="TreeGrafter"/>
</dbReference>
<comment type="caution">
    <text evidence="7">The sequence shown here is derived from an EMBL/GenBank/DDBJ whole genome shotgun (WGS) entry which is preliminary data.</text>
</comment>
<comment type="subcellular location">
    <subcellularLocation>
        <location evidence="1">Membrane</location>
        <topology evidence="1">Multi-pass membrane protein</topology>
    </subcellularLocation>
</comment>
<evidence type="ECO:0000256" key="4">
    <source>
        <dbReference type="ARBA" id="ARBA00022989"/>
    </source>
</evidence>
<protein>
    <submittedName>
        <fullName evidence="7">Uncharacterized protein</fullName>
    </submittedName>
</protein>
<feature type="transmembrane region" description="Helical" evidence="6">
    <location>
        <begin position="36"/>
        <end position="60"/>
    </location>
</feature>
<keyword evidence="5 6" id="KW-0472">Membrane</keyword>
<feature type="transmembrane region" description="Helical" evidence="6">
    <location>
        <begin position="110"/>
        <end position="131"/>
    </location>
</feature>
<evidence type="ECO:0000256" key="2">
    <source>
        <dbReference type="ARBA" id="ARBA00010125"/>
    </source>
</evidence>
<accession>A0A819P1Z9</accession>
<evidence type="ECO:0000256" key="1">
    <source>
        <dbReference type="ARBA" id="ARBA00004141"/>
    </source>
</evidence>
<keyword evidence="4 6" id="KW-1133">Transmembrane helix</keyword>
<dbReference type="GO" id="GO:0004930">
    <property type="term" value="F:G protein-coupled receptor activity"/>
    <property type="evidence" value="ECO:0007669"/>
    <property type="project" value="TreeGrafter"/>
</dbReference>
<dbReference type="Pfam" id="PF10160">
    <property type="entry name" value="Tmemb_40"/>
    <property type="match status" value="1"/>
</dbReference>
<dbReference type="Proteomes" id="UP000663866">
    <property type="component" value="Unassembled WGS sequence"/>
</dbReference>
<gene>
    <name evidence="7" type="ORF">OVN521_LOCUS15345</name>
</gene>
<dbReference type="InterPro" id="IPR018781">
    <property type="entry name" value="TPRA1/CAND2/CAND8"/>
</dbReference>
<evidence type="ECO:0000256" key="6">
    <source>
        <dbReference type="SAM" id="Phobius"/>
    </source>
</evidence>
<proteinExistence type="inferred from homology"/>
<dbReference type="PANTHER" id="PTHR15876">
    <property type="entry name" value="TRANSMEMBRANE PROTEIN ADIPOCYTE-ASSOCIATED 1"/>
    <property type="match status" value="1"/>
</dbReference>
<dbReference type="EMBL" id="CAJOBG010002431">
    <property type="protein sequence ID" value="CAF4006264.1"/>
    <property type="molecule type" value="Genomic_DNA"/>
</dbReference>
<feature type="transmembrane region" description="Helical" evidence="6">
    <location>
        <begin position="6"/>
        <end position="24"/>
    </location>
</feature>
<evidence type="ECO:0000313" key="7">
    <source>
        <dbReference type="EMBL" id="CAF4006264.1"/>
    </source>
</evidence>
<evidence type="ECO:0000256" key="3">
    <source>
        <dbReference type="ARBA" id="ARBA00022692"/>
    </source>
</evidence>
<feature type="transmembrane region" description="Helical" evidence="6">
    <location>
        <begin position="75"/>
        <end position="98"/>
    </location>
</feature>
<comment type="similarity">
    <text evidence="2">Belongs to the UPF0359 family.</text>
</comment>
<sequence>IRYFDLIILVPNLIFLLFLIIKWLRTRAKLNSSKPLLFTVSCLILIVSLINILRCLYAMIFAEQTSSVKGIILKVLWLLVRFTLLCTELSVLVFGIYFGRSYPNRPWIKIIKILIISSLCSLIYTVIQAVLEFRGDARPVDFQTTSYNLYSYGGMKFLLISSSIFLVMYIVICLLPLLCRQHRKYLPIRRSFYIYCFIMAFINGIQIIGTMLNLTESSKYATCIVDGTTCIFYICFAPFVYHQFLRRALSSQTLIPQVMYADSTINDDGEDDDLIDGDMNSNRPLLNYSPDYDVDSSYSILVRSTMA</sequence>
<feature type="transmembrane region" description="Helical" evidence="6">
    <location>
        <begin position="157"/>
        <end position="179"/>
    </location>
</feature>
<keyword evidence="8" id="KW-1185">Reference proteome</keyword>
<evidence type="ECO:0000256" key="5">
    <source>
        <dbReference type="ARBA" id="ARBA00023136"/>
    </source>
</evidence>
<reference evidence="7" key="1">
    <citation type="submission" date="2021-02" db="EMBL/GenBank/DDBJ databases">
        <authorList>
            <person name="Nowell W R."/>
        </authorList>
    </citation>
    <scope>NUCLEOTIDE SEQUENCE</scope>
</reference>
<name>A0A819P1Z9_9BILA</name>
<dbReference type="AlphaFoldDB" id="A0A819P1Z9"/>
<keyword evidence="3 6" id="KW-0812">Transmembrane</keyword>